<dbReference type="EMBL" id="VDUZ01000043">
    <property type="protein sequence ID" value="TXL71493.1"/>
    <property type="molecule type" value="Genomic_DNA"/>
</dbReference>
<keyword evidence="2 6" id="KW-0812">Transmembrane</keyword>
<sequence length="290" mass="31912">MTETLLAHEAAIRLTAFVAVLVLMAVLEAALPCRQRSVTRWVRWPGNLGIVVLNTALLRLLPVTAAVVALVVEGQGAGLLPALGLPPWAMIVAAMVLLDLAVYLQHVLFHAVPGLWRLHRMHHADLDFDVTTGSRFHPLEILLSMAVKLAVIVAIGAPAAAVVLFEITLNATSMFNHANVRLPMALDRVLRWIVVTPDMHRVHHSIRRPETDSNYGFNLPWWDRVFGTYRAQPADGHDGMTIGLPIFRSVRDSRLDQLLLQPLRNPSAPRDSDAAGFPDGGDARHLRRAG</sequence>
<name>A0A5C8PD17_9HYPH</name>
<evidence type="ECO:0000256" key="2">
    <source>
        <dbReference type="ARBA" id="ARBA00022692"/>
    </source>
</evidence>
<feature type="transmembrane region" description="Helical" evidence="6">
    <location>
        <begin position="88"/>
        <end position="112"/>
    </location>
</feature>
<reference evidence="8 9" key="1">
    <citation type="submission" date="2019-06" db="EMBL/GenBank/DDBJ databases">
        <title>New taxonomy in bacterial strain CC-CFT640, isolated from vineyard.</title>
        <authorList>
            <person name="Lin S.-Y."/>
            <person name="Tsai C.-F."/>
            <person name="Young C.-C."/>
        </authorList>
    </citation>
    <scope>NUCLEOTIDE SEQUENCE [LARGE SCALE GENOMIC DNA]</scope>
    <source>
        <strain evidence="8 9">CC-CFT640</strain>
    </source>
</reference>
<gene>
    <name evidence="8" type="ORF">FHP25_30135</name>
</gene>
<keyword evidence="9" id="KW-1185">Reference proteome</keyword>
<keyword evidence="4 6" id="KW-0472">Membrane</keyword>
<evidence type="ECO:0000256" key="3">
    <source>
        <dbReference type="ARBA" id="ARBA00022989"/>
    </source>
</evidence>
<dbReference type="GO" id="GO:0005506">
    <property type="term" value="F:iron ion binding"/>
    <property type="evidence" value="ECO:0007669"/>
    <property type="project" value="InterPro"/>
</dbReference>
<dbReference type="AlphaFoldDB" id="A0A5C8PD17"/>
<evidence type="ECO:0000256" key="5">
    <source>
        <dbReference type="SAM" id="MobiDB-lite"/>
    </source>
</evidence>
<accession>A0A5C8PD17</accession>
<feature type="domain" description="Fatty acid hydroxylase" evidence="7">
    <location>
        <begin position="92"/>
        <end position="228"/>
    </location>
</feature>
<dbReference type="OrthoDB" id="9770329at2"/>
<comment type="caution">
    <text evidence="8">The sequence shown here is derived from an EMBL/GenBank/DDBJ whole genome shotgun (WGS) entry which is preliminary data.</text>
</comment>
<feature type="region of interest" description="Disordered" evidence="5">
    <location>
        <begin position="262"/>
        <end position="290"/>
    </location>
</feature>
<organism evidence="8 9">
    <name type="scientific">Vineibacter terrae</name>
    <dbReference type="NCBI Taxonomy" id="2586908"/>
    <lineage>
        <taxon>Bacteria</taxon>
        <taxon>Pseudomonadati</taxon>
        <taxon>Pseudomonadota</taxon>
        <taxon>Alphaproteobacteria</taxon>
        <taxon>Hyphomicrobiales</taxon>
        <taxon>Vineibacter</taxon>
    </lineage>
</organism>
<dbReference type="GO" id="GO:0016491">
    <property type="term" value="F:oxidoreductase activity"/>
    <property type="evidence" value="ECO:0007669"/>
    <property type="project" value="InterPro"/>
</dbReference>
<dbReference type="PANTHER" id="PTHR11863">
    <property type="entry name" value="STEROL DESATURASE"/>
    <property type="match status" value="1"/>
</dbReference>
<dbReference type="Proteomes" id="UP000321638">
    <property type="component" value="Unassembled WGS sequence"/>
</dbReference>
<feature type="transmembrane region" description="Helical" evidence="6">
    <location>
        <begin position="141"/>
        <end position="165"/>
    </location>
</feature>
<evidence type="ECO:0000256" key="6">
    <source>
        <dbReference type="SAM" id="Phobius"/>
    </source>
</evidence>
<evidence type="ECO:0000313" key="8">
    <source>
        <dbReference type="EMBL" id="TXL71493.1"/>
    </source>
</evidence>
<protein>
    <submittedName>
        <fullName evidence="8">Sterol desaturase family protein</fullName>
    </submittedName>
</protein>
<feature type="transmembrane region" description="Helical" evidence="6">
    <location>
        <begin position="51"/>
        <end position="72"/>
    </location>
</feature>
<dbReference type="Pfam" id="PF04116">
    <property type="entry name" value="FA_hydroxylase"/>
    <property type="match status" value="1"/>
</dbReference>
<evidence type="ECO:0000313" key="9">
    <source>
        <dbReference type="Proteomes" id="UP000321638"/>
    </source>
</evidence>
<dbReference type="InterPro" id="IPR050307">
    <property type="entry name" value="Sterol_Desaturase_Related"/>
</dbReference>
<proteinExistence type="predicted"/>
<dbReference type="GO" id="GO:0016020">
    <property type="term" value="C:membrane"/>
    <property type="evidence" value="ECO:0007669"/>
    <property type="project" value="UniProtKB-SubCell"/>
</dbReference>
<evidence type="ECO:0000259" key="7">
    <source>
        <dbReference type="Pfam" id="PF04116"/>
    </source>
</evidence>
<comment type="subcellular location">
    <subcellularLocation>
        <location evidence="1">Membrane</location>
    </subcellularLocation>
</comment>
<keyword evidence="3 6" id="KW-1133">Transmembrane helix</keyword>
<dbReference type="InterPro" id="IPR006694">
    <property type="entry name" value="Fatty_acid_hydroxylase"/>
</dbReference>
<evidence type="ECO:0000256" key="4">
    <source>
        <dbReference type="ARBA" id="ARBA00023136"/>
    </source>
</evidence>
<feature type="transmembrane region" description="Helical" evidence="6">
    <location>
        <begin position="12"/>
        <end position="31"/>
    </location>
</feature>
<evidence type="ECO:0000256" key="1">
    <source>
        <dbReference type="ARBA" id="ARBA00004370"/>
    </source>
</evidence>
<dbReference type="GO" id="GO:0008610">
    <property type="term" value="P:lipid biosynthetic process"/>
    <property type="evidence" value="ECO:0007669"/>
    <property type="project" value="InterPro"/>
</dbReference>